<evidence type="ECO:0000256" key="2">
    <source>
        <dbReference type="ARBA" id="ARBA00022676"/>
    </source>
</evidence>
<evidence type="ECO:0000256" key="4">
    <source>
        <dbReference type="ARBA" id="ARBA00022842"/>
    </source>
</evidence>
<dbReference type="GO" id="GO:0012505">
    <property type="term" value="C:endomembrane system"/>
    <property type="evidence" value="ECO:0007669"/>
    <property type="project" value="UniProtKB-SubCell"/>
</dbReference>
<dbReference type="EMBL" id="JAKOGI010001078">
    <property type="protein sequence ID" value="KAJ8427883.1"/>
    <property type="molecule type" value="Genomic_DNA"/>
</dbReference>
<keyword evidence="3" id="KW-0479">Metal-binding</keyword>
<dbReference type="PANTHER" id="PTHR10571">
    <property type="entry name" value="UDP-N-ACETYLGLUCOSAMINE--DOLICHYL-PHOSPHATE N-ACETYLGLUCOSAMINEPHOSPHOTRANSFERASE"/>
    <property type="match status" value="1"/>
</dbReference>
<evidence type="ECO:0000256" key="3">
    <source>
        <dbReference type="ARBA" id="ARBA00022723"/>
    </source>
</evidence>
<keyword evidence="4" id="KW-0460">Magnesium</keyword>
<name>A0A9Q1H0G4_9CARY</name>
<reference evidence="6" key="1">
    <citation type="submission" date="2022-04" db="EMBL/GenBank/DDBJ databases">
        <title>Carnegiea gigantea Genome sequencing and assembly v2.</title>
        <authorList>
            <person name="Copetti D."/>
            <person name="Sanderson M.J."/>
            <person name="Burquez A."/>
            <person name="Wojciechowski M.F."/>
        </authorList>
    </citation>
    <scope>NUCLEOTIDE SEQUENCE</scope>
    <source>
        <strain evidence="6">SGP5-SGP5p</strain>
        <tissue evidence="6">Aerial part</tissue>
    </source>
</reference>
<gene>
    <name evidence="6" type="ORF">Cgig2_019767</name>
</gene>
<keyword evidence="2" id="KW-0808">Transferase</keyword>
<sequence length="170" mass="18937">MESEIGLALFTALPLLMAYTGHTTTVIPKPLIRYVGLEVLDLEVRQMVVIASAILIHNVMQIGASKDPEYQQAHTFSIYLVQPFLATSLALPCDNWYPSSVFVEDTYTYFVGMTMAVVGILDYLDEYGKNCSALFFFLSRLLHVISVSYCDDFLLVGTNKATVYSEGLLV</sequence>
<evidence type="ECO:0008006" key="8">
    <source>
        <dbReference type="Google" id="ProtNLM"/>
    </source>
</evidence>
<organism evidence="6 7">
    <name type="scientific">Carnegiea gigantea</name>
    <dbReference type="NCBI Taxonomy" id="171969"/>
    <lineage>
        <taxon>Eukaryota</taxon>
        <taxon>Viridiplantae</taxon>
        <taxon>Streptophyta</taxon>
        <taxon>Embryophyta</taxon>
        <taxon>Tracheophyta</taxon>
        <taxon>Spermatophyta</taxon>
        <taxon>Magnoliopsida</taxon>
        <taxon>eudicotyledons</taxon>
        <taxon>Gunneridae</taxon>
        <taxon>Pentapetalae</taxon>
        <taxon>Caryophyllales</taxon>
        <taxon>Cactineae</taxon>
        <taxon>Cactaceae</taxon>
        <taxon>Cactoideae</taxon>
        <taxon>Echinocereeae</taxon>
        <taxon>Carnegiea</taxon>
    </lineage>
</organism>
<dbReference type="OrthoDB" id="10262326at2759"/>
<dbReference type="AlphaFoldDB" id="A0A9Q1H0G4"/>
<dbReference type="GO" id="GO:0016757">
    <property type="term" value="F:glycosyltransferase activity"/>
    <property type="evidence" value="ECO:0007669"/>
    <property type="project" value="UniProtKB-KW"/>
</dbReference>
<evidence type="ECO:0000256" key="5">
    <source>
        <dbReference type="SAM" id="SignalP"/>
    </source>
</evidence>
<keyword evidence="7" id="KW-1185">Reference proteome</keyword>
<dbReference type="GO" id="GO:0003975">
    <property type="term" value="F:UDP-N-acetylglucosamine-dolichyl-phosphate N-acetylglucosaminephosphotransferase activity"/>
    <property type="evidence" value="ECO:0007669"/>
    <property type="project" value="InterPro"/>
</dbReference>
<keyword evidence="5" id="KW-0732">Signal</keyword>
<dbReference type="Proteomes" id="UP001153076">
    <property type="component" value="Unassembled WGS sequence"/>
</dbReference>
<dbReference type="PANTHER" id="PTHR10571:SF0">
    <property type="entry name" value="UDP-N-ACETYLGLUCOSAMINE--DOLICHYL-PHOSPHATE N-ACETYLGLUCOSAMINEPHOSPHOTRANSFERASE"/>
    <property type="match status" value="1"/>
</dbReference>
<protein>
    <recommendedName>
        <fullName evidence="8">UDP-N-acetylglucosamine--dolichyl-phosphate N-acetylglucosaminephosphotransferase</fullName>
    </recommendedName>
</protein>
<dbReference type="GO" id="GO:0016020">
    <property type="term" value="C:membrane"/>
    <property type="evidence" value="ECO:0007669"/>
    <property type="project" value="TreeGrafter"/>
</dbReference>
<dbReference type="GO" id="GO:0006488">
    <property type="term" value="P:dolichol-linked oligosaccharide biosynthetic process"/>
    <property type="evidence" value="ECO:0007669"/>
    <property type="project" value="InterPro"/>
</dbReference>
<accession>A0A9Q1H0G4</accession>
<keyword evidence="2" id="KW-0328">Glycosyltransferase</keyword>
<comment type="caution">
    <text evidence="6">The sequence shown here is derived from an EMBL/GenBank/DDBJ whole genome shotgun (WGS) entry which is preliminary data.</text>
</comment>
<evidence type="ECO:0000313" key="7">
    <source>
        <dbReference type="Proteomes" id="UP001153076"/>
    </source>
</evidence>
<dbReference type="InterPro" id="IPR033895">
    <property type="entry name" value="GPT"/>
</dbReference>
<feature type="chain" id="PRO_5040337294" description="UDP-N-acetylglucosamine--dolichyl-phosphate N-acetylglucosaminephosphotransferase" evidence="5">
    <location>
        <begin position="19"/>
        <end position="170"/>
    </location>
</feature>
<evidence type="ECO:0000256" key="1">
    <source>
        <dbReference type="ARBA" id="ARBA00004127"/>
    </source>
</evidence>
<evidence type="ECO:0000313" key="6">
    <source>
        <dbReference type="EMBL" id="KAJ8427883.1"/>
    </source>
</evidence>
<feature type="signal peptide" evidence="5">
    <location>
        <begin position="1"/>
        <end position="18"/>
    </location>
</feature>
<dbReference type="GO" id="GO:0046872">
    <property type="term" value="F:metal ion binding"/>
    <property type="evidence" value="ECO:0007669"/>
    <property type="project" value="UniProtKB-KW"/>
</dbReference>
<comment type="subcellular location">
    <subcellularLocation>
        <location evidence="1">Endomembrane system</location>
        <topology evidence="1">Multi-pass membrane protein</topology>
    </subcellularLocation>
</comment>
<proteinExistence type="predicted"/>